<proteinExistence type="predicted"/>
<dbReference type="RefSeq" id="WP_207719561.1">
    <property type="nucleotide sequence ID" value="NZ_JABGBW010000017.1"/>
</dbReference>
<protein>
    <submittedName>
        <fullName evidence="1">Uncharacterized protein</fullName>
    </submittedName>
</protein>
<reference evidence="1 2" key="1">
    <citation type="submission" date="2020-05" db="EMBL/GenBank/DDBJ databases">
        <title>Draft genome of xy-202 and genomic insight in genome of the genus Peptostreptococcus.</title>
        <authorList>
            <person name="Zhang Z."/>
        </authorList>
    </citation>
    <scope>NUCLEOTIDE SEQUENCE [LARGE SCALE GENOMIC DNA]</scope>
    <source>
        <strain evidence="1 2">DSM 27025</strain>
    </source>
</reference>
<name>A0ABR6TN83_9FIRM</name>
<dbReference type="Pfam" id="PF20316">
    <property type="entry name" value="DUF6612"/>
    <property type="match status" value="1"/>
</dbReference>
<gene>
    <name evidence="1" type="ORF">HLB29_09410</name>
</gene>
<comment type="caution">
    <text evidence="1">The sequence shown here is derived from an EMBL/GenBank/DDBJ whole genome shotgun (WGS) entry which is preliminary data.</text>
</comment>
<feature type="non-terminal residue" evidence="1">
    <location>
        <position position="1"/>
    </location>
</feature>
<dbReference type="InterPro" id="IPR046720">
    <property type="entry name" value="DUF6612"/>
</dbReference>
<accession>A0ABR6TN83</accession>
<evidence type="ECO:0000313" key="1">
    <source>
        <dbReference type="EMBL" id="MBC2576875.1"/>
    </source>
</evidence>
<keyword evidence="2" id="KW-1185">Reference proteome</keyword>
<sequence length="118" mass="13773">IINNHITRYGAKYTMNPDFHQLIEFLSTIEKDLALEETDSSYLLKLKGDSKGLELLLENQYRLKLSNIDFSELDKELTLEFEKDTFYLKSLKFNLLYDGSKGKIKMDNLTVFSKHNGK</sequence>
<organism evidence="1 2">
    <name type="scientific">Peptostreptococcus canis</name>
    <dbReference type="NCBI Taxonomy" id="1159213"/>
    <lineage>
        <taxon>Bacteria</taxon>
        <taxon>Bacillati</taxon>
        <taxon>Bacillota</taxon>
        <taxon>Clostridia</taxon>
        <taxon>Peptostreptococcales</taxon>
        <taxon>Peptostreptococcaceae</taxon>
        <taxon>Peptostreptococcus</taxon>
    </lineage>
</organism>
<dbReference type="Proteomes" id="UP000713904">
    <property type="component" value="Unassembled WGS sequence"/>
</dbReference>
<dbReference type="EMBL" id="JABGBW010000017">
    <property type="protein sequence ID" value="MBC2576875.1"/>
    <property type="molecule type" value="Genomic_DNA"/>
</dbReference>
<evidence type="ECO:0000313" key="2">
    <source>
        <dbReference type="Proteomes" id="UP000713904"/>
    </source>
</evidence>